<feature type="compositionally biased region" description="Basic and acidic residues" evidence="1">
    <location>
        <begin position="43"/>
        <end position="57"/>
    </location>
</feature>
<dbReference type="OrthoDB" id="2087941at2"/>
<comment type="caution">
    <text evidence="2">The sequence shown here is derived from an EMBL/GenBank/DDBJ whole genome shotgun (WGS) entry which is preliminary data.</text>
</comment>
<reference evidence="2 3" key="1">
    <citation type="submission" date="2018-07" db="EMBL/GenBank/DDBJ databases">
        <title>Anaerosacharophilus polymeroproducens gen. nov. sp. nov., an anaerobic bacterium isolated from salt field.</title>
        <authorList>
            <person name="Kim W."/>
            <person name="Yang S.-H."/>
            <person name="Oh J."/>
            <person name="Lee J.-H."/>
            <person name="Kwon K.K."/>
        </authorList>
    </citation>
    <scope>NUCLEOTIDE SEQUENCE [LARGE SCALE GENOMIC DNA]</scope>
    <source>
        <strain evidence="2 3">MCWD5</strain>
    </source>
</reference>
<name>A0A371AT64_9FIRM</name>
<dbReference type="AlphaFoldDB" id="A0A371AT64"/>
<dbReference type="RefSeq" id="WP_115482698.1">
    <property type="nucleotide sequence ID" value="NZ_QRCT01000048.1"/>
</dbReference>
<evidence type="ECO:0000313" key="3">
    <source>
        <dbReference type="Proteomes" id="UP000255036"/>
    </source>
</evidence>
<proteinExistence type="predicted"/>
<dbReference type="EMBL" id="QRCT01000048">
    <property type="protein sequence ID" value="RDU22764.1"/>
    <property type="molecule type" value="Genomic_DNA"/>
</dbReference>
<evidence type="ECO:0000256" key="1">
    <source>
        <dbReference type="SAM" id="MobiDB-lite"/>
    </source>
</evidence>
<keyword evidence="3" id="KW-1185">Reference proteome</keyword>
<gene>
    <name evidence="2" type="ORF">DWV06_13425</name>
</gene>
<accession>A0A371AT64</accession>
<protein>
    <submittedName>
        <fullName evidence="2">Uncharacterized protein</fullName>
    </submittedName>
</protein>
<feature type="region of interest" description="Disordered" evidence="1">
    <location>
        <begin position="43"/>
        <end position="64"/>
    </location>
</feature>
<dbReference type="Proteomes" id="UP000255036">
    <property type="component" value="Unassembled WGS sequence"/>
</dbReference>
<organism evidence="2 3">
    <name type="scientific">Anaerosacchariphilus polymeriproducens</name>
    <dbReference type="NCBI Taxonomy" id="1812858"/>
    <lineage>
        <taxon>Bacteria</taxon>
        <taxon>Bacillati</taxon>
        <taxon>Bacillota</taxon>
        <taxon>Clostridia</taxon>
        <taxon>Lachnospirales</taxon>
        <taxon>Lachnospiraceae</taxon>
        <taxon>Anaerosacchariphilus</taxon>
    </lineage>
</organism>
<evidence type="ECO:0000313" key="2">
    <source>
        <dbReference type="EMBL" id="RDU22764.1"/>
    </source>
</evidence>
<sequence length="64" mass="7098">MVVRAKVSFAGAFSMHKGEVKECSDKAILQDLLQADYIEAAEENKPKKAVEKSESKRNNSAKRS</sequence>